<keyword evidence="6" id="KW-0687">Ribonucleoprotein</keyword>
<evidence type="ECO:0000256" key="2">
    <source>
        <dbReference type="ARBA" id="ARBA00008560"/>
    </source>
</evidence>
<dbReference type="InterPro" id="IPR051991">
    <property type="entry name" value="Mitoribosomal_protein_bL32"/>
</dbReference>
<comment type="function">
    <text evidence="9">Component of the mitochondrial large ribosomal subunit (mt-LSU). The mitochondrial ribosome (mitoribosome) is a large ribonucleoprotein complex responsible for the synthesis of proteins inside mitochondria.</text>
</comment>
<comment type="similarity">
    <text evidence="2">Belongs to the bacterial ribosomal protein bL32 family.</text>
</comment>
<evidence type="ECO:0000256" key="3">
    <source>
        <dbReference type="ARBA" id="ARBA00022946"/>
    </source>
</evidence>
<reference evidence="11 12" key="1">
    <citation type="submission" date="2016-03" db="EMBL/GenBank/DDBJ databases">
        <title>Cyphomyrmex costatus WGS genome.</title>
        <authorList>
            <person name="Nygaard S."/>
            <person name="Hu H."/>
            <person name="Boomsma J."/>
            <person name="Zhang G."/>
        </authorList>
    </citation>
    <scope>NUCLEOTIDE SEQUENCE [LARGE SCALE GENOMIC DNA]</scope>
    <source>
        <strain evidence="11">MS0001</strain>
        <tissue evidence="11">Whole body</tissue>
    </source>
</reference>
<keyword evidence="4 11" id="KW-0689">Ribosomal protein</keyword>
<keyword evidence="12" id="KW-1185">Reference proteome</keyword>
<evidence type="ECO:0000256" key="8">
    <source>
        <dbReference type="ARBA" id="ARBA00042577"/>
    </source>
</evidence>
<evidence type="ECO:0000256" key="5">
    <source>
        <dbReference type="ARBA" id="ARBA00023128"/>
    </source>
</evidence>
<dbReference type="STRING" id="456900.A0A151ICG6"/>
<evidence type="ECO:0000256" key="10">
    <source>
        <dbReference type="SAM" id="MobiDB-lite"/>
    </source>
</evidence>
<dbReference type="PANTHER" id="PTHR21026">
    <property type="entry name" value="39S RIBOSOMAL PROTEIN L32, MITOCHONDRIAL"/>
    <property type="match status" value="1"/>
</dbReference>
<evidence type="ECO:0000256" key="7">
    <source>
        <dbReference type="ARBA" id="ARBA00039935"/>
    </source>
</evidence>
<dbReference type="InterPro" id="IPR011332">
    <property type="entry name" value="Ribosomal_zn-bd"/>
</dbReference>
<dbReference type="GO" id="GO:0006412">
    <property type="term" value="P:translation"/>
    <property type="evidence" value="ECO:0007669"/>
    <property type="project" value="InterPro"/>
</dbReference>
<dbReference type="OrthoDB" id="2014905at2759"/>
<dbReference type="SUPFAM" id="SSF57829">
    <property type="entry name" value="Zn-binding ribosomal proteins"/>
    <property type="match status" value="1"/>
</dbReference>
<protein>
    <recommendedName>
        <fullName evidence="7">Large ribosomal subunit protein bL32m</fullName>
    </recommendedName>
    <alternativeName>
        <fullName evidence="8">39S ribosomal protein L32, mitochondrial</fullName>
    </alternativeName>
</protein>
<name>A0A151ICG6_9HYME</name>
<proteinExistence type="inferred from homology"/>
<evidence type="ECO:0000256" key="9">
    <source>
        <dbReference type="ARBA" id="ARBA00045766"/>
    </source>
</evidence>
<organism evidence="11 12">
    <name type="scientific">Cyphomyrmex costatus</name>
    <dbReference type="NCBI Taxonomy" id="456900"/>
    <lineage>
        <taxon>Eukaryota</taxon>
        <taxon>Metazoa</taxon>
        <taxon>Ecdysozoa</taxon>
        <taxon>Arthropoda</taxon>
        <taxon>Hexapoda</taxon>
        <taxon>Insecta</taxon>
        <taxon>Pterygota</taxon>
        <taxon>Neoptera</taxon>
        <taxon>Endopterygota</taxon>
        <taxon>Hymenoptera</taxon>
        <taxon>Apocrita</taxon>
        <taxon>Aculeata</taxon>
        <taxon>Formicoidea</taxon>
        <taxon>Formicidae</taxon>
        <taxon>Myrmicinae</taxon>
        <taxon>Cyphomyrmex</taxon>
    </lineage>
</organism>
<evidence type="ECO:0000313" key="11">
    <source>
        <dbReference type="EMBL" id="KYM97780.1"/>
    </source>
</evidence>
<accession>A0A151ICG6</accession>
<evidence type="ECO:0000256" key="1">
    <source>
        <dbReference type="ARBA" id="ARBA00004173"/>
    </source>
</evidence>
<dbReference type="PANTHER" id="PTHR21026:SF2">
    <property type="entry name" value="LARGE RIBOSOMAL SUBUNIT PROTEIN BL32M"/>
    <property type="match status" value="1"/>
</dbReference>
<evidence type="ECO:0000313" key="12">
    <source>
        <dbReference type="Proteomes" id="UP000078542"/>
    </source>
</evidence>
<sequence>MNKLSLAIQKFEQAIQIIFGRGFPPRSLCALDCNGFLNEPKAGNRSSSLKEIFDNGFLWAVPTKRRSIAERLKRRFGIMKYVWKPPIAKTNLLSCVNCGYHYEAGRLCGHCYEKVKLETKEMQDAIQKELGLNPVEQNVIVLYDGEKDSKTDKFWKNQRIVEMPKKRPSWFHHNLLEPTSQESSNKKDVKPTNLV</sequence>
<keyword evidence="3" id="KW-0809">Transit peptide</keyword>
<dbReference type="GO" id="GO:0005762">
    <property type="term" value="C:mitochondrial large ribosomal subunit"/>
    <property type="evidence" value="ECO:0007669"/>
    <property type="project" value="TreeGrafter"/>
</dbReference>
<comment type="subcellular location">
    <subcellularLocation>
        <location evidence="1">Mitochondrion</location>
    </subcellularLocation>
</comment>
<gene>
    <name evidence="11" type="ORF">ALC62_11541</name>
</gene>
<dbReference type="Proteomes" id="UP000078542">
    <property type="component" value="Unassembled WGS sequence"/>
</dbReference>
<dbReference type="GO" id="GO:0003735">
    <property type="term" value="F:structural constituent of ribosome"/>
    <property type="evidence" value="ECO:0007669"/>
    <property type="project" value="TreeGrafter"/>
</dbReference>
<feature type="region of interest" description="Disordered" evidence="10">
    <location>
        <begin position="175"/>
        <end position="195"/>
    </location>
</feature>
<dbReference type="EMBL" id="KQ978053">
    <property type="protein sequence ID" value="KYM97780.1"/>
    <property type="molecule type" value="Genomic_DNA"/>
</dbReference>
<evidence type="ECO:0000256" key="6">
    <source>
        <dbReference type="ARBA" id="ARBA00023274"/>
    </source>
</evidence>
<evidence type="ECO:0000256" key="4">
    <source>
        <dbReference type="ARBA" id="ARBA00022980"/>
    </source>
</evidence>
<keyword evidence="5" id="KW-0496">Mitochondrion</keyword>
<dbReference type="AlphaFoldDB" id="A0A151ICG6"/>
<dbReference type="KEGG" id="ccoa:108778155"/>
<feature type="compositionally biased region" description="Basic and acidic residues" evidence="10">
    <location>
        <begin position="184"/>
        <end position="195"/>
    </location>
</feature>